<evidence type="ECO:0000256" key="4">
    <source>
        <dbReference type="ARBA" id="ARBA00022777"/>
    </source>
</evidence>
<name>A0A4Q2D729_9AGAR</name>
<dbReference type="InterPro" id="IPR011009">
    <property type="entry name" value="Kinase-like_dom_sf"/>
</dbReference>
<evidence type="ECO:0000256" key="5">
    <source>
        <dbReference type="ARBA" id="ARBA00022840"/>
    </source>
</evidence>
<dbReference type="EMBL" id="SDEE01000570">
    <property type="protein sequence ID" value="RXW15293.1"/>
    <property type="molecule type" value="Genomic_DNA"/>
</dbReference>
<reference evidence="7 8" key="1">
    <citation type="submission" date="2019-01" db="EMBL/GenBank/DDBJ databases">
        <title>Draft genome sequence of Psathyrella aberdarensis IHI B618.</title>
        <authorList>
            <person name="Buettner E."/>
            <person name="Kellner H."/>
        </authorList>
    </citation>
    <scope>NUCLEOTIDE SEQUENCE [LARGE SCALE GENOMIC DNA]</scope>
    <source>
        <strain evidence="7 8">IHI B618</strain>
    </source>
</reference>
<dbReference type="STRING" id="2316362.A0A4Q2D729"/>
<dbReference type="Gene3D" id="1.10.510.10">
    <property type="entry name" value="Transferase(Phosphotransferase) domain 1"/>
    <property type="match status" value="1"/>
</dbReference>
<evidence type="ECO:0000256" key="1">
    <source>
        <dbReference type="ARBA" id="ARBA00022527"/>
    </source>
</evidence>
<sequence>MDSFPIFRPNPVAQPLPSTVAKAFRRGDQVKDYSLRHFLSQGAQGKVYLATSDRPIKISAIKVIPKLALGSFRTLLQEQRLLRRIKGHQFVLNMVDSFHDTENFYLVTDYYPGGDLAHLLLCLSKFSMQIIAVKFLHERSIVHRDLKPGNILIKSDGHICIVDFGLCKDFTTPSTPDITSSDQSFHTKKPRVSGPTTNGFAGTLVYMSPQAVNQDPYSYETDWWSMGIILYELLQGDTPWVGSDISTMIKKIRREPLVFRKDVHIDPDACDLINKLLKKHVESRLPAKDLESHRFFRLIEFGDVEKGLLTPPYVPAYKSELSATGTLKDLEKIYVGRSYDPSVDPFPEYNYDYSESKSSHSINLEQLADRPNNDLFSLASDDSFSFNLAPTPLTPWPGSRRRKTYSGMDDEKEVARELALSGSFFNLPIDNTFGPRDILKDITTTARNKVKRSTLIVTSSLFSLDYGRHAGVGAAGTRTPFYCRHCSDVPLDGVFDSTPGTSYF</sequence>
<dbReference type="InterPro" id="IPR000719">
    <property type="entry name" value="Prot_kinase_dom"/>
</dbReference>
<dbReference type="PROSITE" id="PS00108">
    <property type="entry name" value="PROTEIN_KINASE_ST"/>
    <property type="match status" value="1"/>
</dbReference>
<dbReference type="InterPro" id="IPR008271">
    <property type="entry name" value="Ser/Thr_kinase_AS"/>
</dbReference>
<keyword evidence="3" id="KW-0547">Nucleotide-binding</keyword>
<dbReference type="SUPFAM" id="SSF56112">
    <property type="entry name" value="Protein kinase-like (PK-like)"/>
    <property type="match status" value="1"/>
</dbReference>
<feature type="domain" description="Protein kinase" evidence="6">
    <location>
        <begin position="33"/>
        <end position="296"/>
    </location>
</feature>
<keyword evidence="5" id="KW-0067">ATP-binding</keyword>
<keyword evidence="4" id="KW-0418">Kinase</keyword>
<dbReference type="SMART" id="SM00220">
    <property type="entry name" value="S_TKc"/>
    <property type="match status" value="1"/>
</dbReference>
<organism evidence="7 8">
    <name type="scientific">Candolleomyces aberdarensis</name>
    <dbReference type="NCBI Taxonomy" id="2316362"/>
    <lineage>
        <taxon>Eukaryota</taxon>
        <taxon>Fungi</taxon>
        <taxon>Dikarya</taxon>
        <taxon>Basidiomycota</taxon>
        <taxon>Agaricomycotina</taxon>
        <taxon>Agaricomycetes</taxon>
        <taxon>Agaricomycetidae</taxon>
        <taxon>Agaricales</taxon>
        <taxon>Agaricineae</taxon>
        <taxon>Psathyrellaceae</taxon>
        <taxon>Candolleomyces</taxon>
    </lineage>
</organism>
<keyword evidence="2" id="KW-0808">Transferase</keyword>
<dbReference type="GO" id="GO:0004674">
    <property type="term" value="F:protein serine/threonine kinase activity"/>
    <property type="evidence" value="ECO:0007669"/>
    <property type="project" value="UniProtKB-KW"/>
</dbReference>
<proteinExistence type="predicted"/>
<dbReference type="PROSITE" id="PS50011">
    <property type="entry name" value="PROTEIN_KINASE_DOM"/>
    <property type="match status" value="1"/>
</dbReference>
<evidence type="ECO:0000259" key="6">
    <source>
        <dbReference type="PROSITE" id="PS50011"/>
    </source>
</evidence>
<comment type="caution">
    <text evidence="7">The sequence shown here is derived from an EMBL/GenBank/DDBJ whole genome shotgun (WGS) entry which is preliminary data.</text>
</comment>
<keyword evidence="8" id="KW-1185">Reference proteome</keyword>
<evidence type="ECO:0000313" key="7">
    <source>
        <dbReference type="EMBL" id="RXW15293.1"/>
    </source>
</evidence>
<dbReference type="AlphaFoldDB" id="A0A4Q2D729"/>
<protein>
    <recommendedName>
        <fullName evidence="6">Protein kinase domain-containing protein</fullName>
    </recommendedName>
</protein>
<keyword evidence="1" id="KW-0723">Serine/threonine-protein kinase</keyword>
<dbReference type="PANTHER" id="PTHR24351">
    <property type="entry name" value="RIBOSOMAL PROTEIN S6 KINASE"/>
    <property type="match status" value="1"/>
</dbReference>
<dbReference type="OrthoDB" id="68483at2759"/>
<evidence type="ECO:0000256" key="3">
    <source>
        <dbReference type="ARBA" id="ARBA00022741"/>
    </source>
</evidence>
<gene>
    <name evidence="7" type="ORF">EST38_g10566</name>
</gene>
<evidence type="ECO:0000256" key="2">
    <source>
        <dbReference type="ARBA" id="ARBA00022679"/>
    </source>
</evidence>
<evidence type="ECO:0000313" key="8">
    <source>
        <dbReference type="Proteomes" id="UP000290288"/>
    </source>
</evidence>
<dbReference type="Pfam" id="PF00069">
    <property type="entry name" value="Pkinase"/>
    <property type="match status" value="1"/>
</dbReference>
<dbReference type="Gene3D" id="3.30.200.20">
    <property type="entry name" value="Phosphorylase Kinase, domain 1"/>
    <property type="match status" value="1"/>
</dbReference>
<dbReference type="Proteomes" id="UP000290288">
    <property type="component" value="Unassembled WGS sequence"/>
</dbReference>
<accession>A0A4Q2D729</accession>
<dbReference type="GO" id="GO:0005524">
    <property type="term" value="F:ATP binding"/>
    <property type="evidence" value="ECO:0007669"/>
    <property type="project" value="UniProtKB-KW"/>
</dbReference>